<evidence type="ECO:0008006" key="3">
    <source>
        <dbReference type="Google" id="ProtNLM"/>
    </source>
</evidence>
<reference evidence="1" key="1">
    <citation type="submission" date="2023-07" db="EMBL/GenBank/DDBJ databases">
        <title>Black Yeasts Isolated from many extreme environments.</title>
        <authorList>
            <person name="Coleine C."/>
            <person name="Stajich J.E."/>
            <person name="Selbmann L."/>
        </authorList>
    </citation>
    <scope>NUCLEOTIDE SEQUENCE</scope>
    <source>
        <strain evidence="1">CCFEE 5485</strain>
    </source>
</reference>
<name>A0AAE1C1Y0_9PEZI</name>
<dbReference type="InterPro" id="IPR027417">
    <property type="entry name" value="P-loop_NTPase"/>
</dbReference>
<organism evidence="1 2">
    <name type="scientific">Recurvomyces mirabilis</name>
    <dbReference type="NCBI Taxonomy" id="574656"/>
    <lineage>
        <taxon>Eukaryota</taxon>
        <taxon>Fungi</taxon>
        <taxon>Dikarya</taxon>
        <taxon>Ascomycota</taxon>
        <taxon>Pezizomycotina</taxon>
        <taxon>Dothideomycetes</taxon>
        <taxon>Dothideomycetidae</taxon>
        <taxon>Mycosphaerellales</taxon>
        <taxon>Teratosphaeriaceae</taxon>
        <taxon>Recurvomyces</taxon>
    </lineage>
</organism>
<dbReference type="PANTHER" id="PTHR48312:SF1">
    <property type="entry name" value="SULFOTRANSFERASE"/>
    <property type="match status" value="1"/>
</dbReference>
<protein>
    <recommendedName>
        <fullName evidence="3">P-loop containing nucleoside triphosphate hydrolase protein</fullName>
    </recommendedName>
</protein>
<proteinExistence type="predicted"/>
<dbReference type="AlphaFoldDB" id="A0AAE1C1Y0"/>
<dbReference type="Proteomes" id="UP001274830">
    <property type="component" value="Unassembled WGS sequence"/>
</dbReference>
<dbReference type="SUPFAM" id="SSF52540">
    <property type="entry name" value="P-loop containing nucleoside triphosphate hydrolases"/>
    <property type="match status" value="1"/>
</dbReference>
<evidence type="ECO:0000313" key="1">
    <source>
        <dbReference type="EMBL" id="KAK3674863.1"/>
    </source>
</evidence>
<evidence type="ECO:0000313" key="2">
    <source>
        <dbReference type="Proteomes" id="UP001274830"/>
    </source>
</evidence>
<dbReference type="Gene3D" id="3.40.50.300">
    <property type="entry name" value="P-loop containing nucleotide triphosphate hydrolases"/>
    <property type="match status" value="1"/>
</dbReference>
<sequence length="347" mass="39256">MPHQILLLDTPRSGSHLLDRMIGHGTEIKHLDSPFSAARGKQIGWMLREGHEKGMTYQEGADFTTALSAGITKWREALSDAEDTVSPTTEDSTHSAQLTEQQGKTLFLKDHILNSSHGREILQIQYNYKSPSPHQDPTDPYPFLPAGANPTRIPDDLLLALGTVPILLIRHPLCTIPSAMRVLQRMGLPHGGGRTNFRAVTSQDHTRVMYDFYRAHYNPSQAVMPLIVDYDDIATSQPFVRHLCTLLGLDPTEAKFSWPALTAEGKREMHPSYYISQTRLKESSGVMPELATRNRDLEGERKGWVKGWWREFGREDVEMMEEMVGLAMPNYEWLWERRVRLPGGGEA</sequence>
<dbReference type="EMBL" id="JAUTXT010000017">
    <property type="protein sequence ID" value="KAK3674863.1"/>
    <property type="molecule type" value="Genomic_DNA"/>
</dbReference>
<accession>A0AAE1C1Y0</accession>
<gene>
    <name evidence="1" type="ORF">LTR78_005207</name>
</gene>
<dbReference type="PANTHER" id="PTHR48312">
    <property type="match status" value="1"/>
</dbReference>
<keyword evidence="2" id="KW-1185">Reference proteome</keyword>
<comment type="caution">
    <text evidence="1">The sequence shown here is derived from an EMBL/GenBank/DDBJ whole genome shotgun (WGS) entry which is preliminary data.</text>
</comment>